<dbReference type="RefSeq" id="WP_311425231.1">
    <property type="nucleotide sequence ID" value="NZ_JAVREH010000069.1"/>
</dbReference>
<dbReference type="InterPro" id="IPR001387">
    <property type="entry name" value="Cro/C1-type_HTH"/>
</dbReference>
<dbReference type="SUPFAM" id="SSF47413">
    <property type="entry name" value="lambda repressor-like DNA-binding domains"/>
    <property type="match status" value="1"/>
</dbReference>
<accession>A0ABU2JH94</accession>
<dbReference type="EMBL" id="JAVREH010000069">
    <property type="protein sequence ID" value="MDT0264088.1"/>
    <property type="molecule type" value="Genomic_DNA"/>
</dbReference>
<dbReference type="Pfam" id="PF17765">
    <property type="entry name" value="MLTR_LBD"/>
    <property type="match status" value="1"/>
</dbReference>
<proteinExistence type="predicted"/>
<dbReference type="Gene3D" id="1.10.260.40">
    <property type="entry name" value="lambda repressor-like DNA-binding domains"/>
    <property type="match status" value="1"/>
</dbReference>
<dbReference type="CDD" id="cd00093">
    <property type="entry name" value="HTH_XRE"/>
    <property type="match status" value="1"/>
</dbReference>
<gene>
    <name evidence="2" type="ORF">RM423_22195</name>
</gene>
<dbReference type="PROSITE" id="PS50943">
    <property type="entry name" value="HTH_CROC1"/>
    <property type="match status" value="1"/>
</dbReference>
<dbReference type="SMART" id="SM00530">
    <property type="entry name" value="HTH_XRE"/>
    <property type="match status" value="1"/>
</dbReference>
<protein>
    <submittedName>
        <fullName evidence="2">Helix-turn-helix transcriptional regulator</fullName>
    </submittedName>
</protein>
<comment type="caution">
    <text evidence="2">The sequence shown here is derived from an EMBL/GenBank/DDBJ whole genome shotgun (WGS) entry which is preliminary data.</text>
</comment>
<evidence type="ECO:0000313" key="2">
    <source>
        <dbReference type="EMBL" id="MDT0264088.1"/>
    </source>
</evidence>
<dbReference type="Proteomes" id="UP001183176">
    <property type="component" value="Unassembled WGS sequence"/>
</dbReference>
<dbReference type="InterPro" id="IPR010982">
    <property type="entry name" value="Lambda_DNA-bd_dom_sf"/>
</dbReference>
<keyword evidence="3" id="KW-1185">Reference proteome</keyword>
<organism evidence="2 3">
    <name type="scientific">Jatrophihabitans lederbergiae</name>
    <dbReference type="NCBI Taxonomy" id="3075547"/>
    <lineage>
        <taxon>Bacteria</taxon>
        <taxon>Bacillati</taxon>
        <taxon>Actinomycetota</taxon>
        <taxon>Actinomycetes</taxon>
        <taxon>Jatrophihabitantales</taxon>
        <taxon>Jatrophihabitantaceae</taxon>
        <taxon>Jatrophihabitans</taxon>
    </lineage>
</organism>
<reference evidence="3" key="1">
    <citation type="submission" date="2023-07" db="EMBL/GenBank/DDBJ databases">
        <title>30 novel species of actinomycetes from the DSMZ collection.</title>
        <authorList>
            <person name="Nouioui I."/>
        </authorList>
    </citation>
    <scope>NUCLEOTIDE SEQUENCE [LARGE SCALE GENOMIC DNA]</scope>
    <source>
        <strain evidence="3">DSM 44399</strain>
    </source>
</reference>
<dbReference type="Pfam" id="PF13560">
    <property type="entry name" value="HTH_31"/>
    <property type="match status" value="1"/>
</dbReference>
<evidence type="ECO:0000313" key="3">
    <source>
        <dbReference type="Proteomes" id="UP001183176"/>
    </source>
</evidence>
<sequence length="261" mass="28917">MQSGDGRSRGSNLGAFLRSRRERLTPEAAGIQMTGRRRTPGLRREEIAVLAGISTTWYTYLEQGREVRPSVQVVEALARALNLDRAERLHLHYLAGTGLAPASDDTETLSVSTARVVGLLDPAPAYITGLSYDVLAYNAAASELFPSLVADPGPNLARWVLLDPAAREVLVDWSEVARDIVARLRGTLGRRPNDGRLACLVEELRSISSEAETWWSSQDVRAQRPGIKRVRHPLRGVIILEHSSFQVTDRPEQTLVIYWNT</sequence>
<name>A0ABU2JH94_9ACTN</name>
<dbReference type="Gene3D" id="3.30.450.180">
    <property type="match status" value="1"/>
</dbReference>
<dbReference type="InterPro" id="IPR041413">
    <property type="entry name" value="MLTR_LBD"/>
</dbReference>
<evidence type="ECO:0000259" key="1">
    <source>
        <dbReference type="PROSITE" id="PS50943"/>
    </source>
</evidence>
<feature type="domain" description="HTH cro/C1-type" evidence="1">
    <location>
        <begin position="41"/>
        <end position="88"/>
    </location>
</feature>
<dbReference type="PANTHER" id="PTHR35010">
    <property type="entry name" value="BLL4672 PROTEIN-RELATED"/>
    <property type="match status" value="1"/>
</dbReference>